<accession>A0A318JZY6</accession>
<name>A0A318JZY6_9NOCA</name>
<evidence type="ECO:0000313" key="3">
    <source>
        <dbReference type="Proteomes" id="UP000247569"/>
    </source>
</evidence>
<evidence type="ECO:0000259" key="1">
    <source>
        <dbReference type="PROSITE" id="PS51725"/>
    </source>
</evidence>
<dbReference type="OrthoDB" id="287932at2"/>
<dbReference type="AlphaFoldDB" id="A0A318JZY6"/>
<dbReference type="RefSeq" id="WP_040730065.1">
    <property type="nucleotide sequence ID" value="NZ_QJKF01000006.1"/>
</dbReference>
<keyword evidence="2" id="KW-0503">Monooxygenase</keyword>
<feature type="domain" description="ABM" evidence="1">
    <location>
        <begin position="2"/>
        <end position="95"/>
    </location>
</feature>
<dbReference type="Gene3D" id="3.30.70.100">
    <property type="match status" value="1"/>
</dbReference>
<dbReference type="SUPFAM" id="SSF54909">
    <property type="entry name" value="Dimeric alpha+beta barrel"/>
    <property type="match status" value="1"/>
</dbReference>
<gene>
    <name evidence="2" type="ORF">DFR70_106380</name>
</gene>
<sequence length="96" mass="10478">MLIIAGHVEVAPAQRDAYVAAFHDLLRRSRAAAGCLDCAITADPIDPARVNVFERWDSAEHLEAWRAVANAPDPGIALANNHVMKYTAADERPPFD</sequence>
<comment type="caution">
    <text evidence="2">The sequence shown here is derived from an EMBL/GenBank/DDBJ whole genome shotgun (WGS) entry which is preliminary data.</text>
</comment>
<dbReference type="Proteomes" id="UP000247569">
    <property type="component" value="Unassembled WGS sequence"/>
</dbReference>
<dbReference type="GO" id="GO:0004497">
    <property type="term" value="F:monooxygenase activity"/>
    <property type="evidence" value="ECO:0007669"/>
    <property type="project" value="UniProtKB-KW"/>
</dbReference>
<dbReference type="EMBL" id="QJKF01000006">
    <property type="protein sequence ID" value="PXX63317.1"/>
    <property type="molecule type" value="Genomic_DNA"/>
</dbReference>
<dbReference type="InterPro" id="IPR011008">
    <property type="entry name" value="Dimeric_a/b-barrel"/>
</dbReference>
<evidence type="ECO:0000313" key="2">
    <source>
        <dbReference type="EMBL" id="PXX63317.1"/>
    </source>
</evidence>
<reference evidence="2 3" key="1">
    <citation type="submission" date="2018-05" db="EMBL/GenBank/DDBJ databases">
        <title>Genomic Encyclopedia of Type Strains, Phase IV (KMG-IV): sequencing the most valuable type-strain genomes for metagenomic binning, comparative biology and taxonomic classification.</title>
        <authorList>
            <person name="Goeker M."/>
        </authorList>
    </citation>
    <scope>NUCLEOTIDE SEQUENCE [LARGE SCALE GENOMIC DNA]</scope>
    <source>
        <strain evidence="2 3">DSM 44704</strain>
    </source>
</reference>
<proteinExistence type="predicted"/>
<dbReference type="PROSITE" id="PS51725">
    <property type="entry name" value="ABM"/>
    <property type="match status" value="1"/>
</dbReference>
<dbReference type="InterPro" id="IPR007138">
    <property type="entry name" value="ABM_dom"/>
</dbReference>
<keyword evidence="3" id="KW-1185">Reference proteome</keyword>
<dbReference type="Pfam" id="PF03992">
    <property type="entry name" value="ABM"/>
    <property type="match status" value="1"/>
</dbReference>
<organism evidence="2 3">
    <name type="scientific">Nocardia tenerifensis</name>
    <dbReference type="NCBI Taxonomy" id="228006"/>
    <lineage>
        <taxon>Bacteria</taxon>
        <taxon>Bacillati</taxon>
        <taxon>Actinomycetota</taxon>
        <taxon>Actinomycetes</taxon>
        <taxon>Mycobacteriales</taxon>
        <taxon>Nocardiaceae</taxon>
        <taxon>Nocardia</taxon>
    </lineage>
</organism>
<keyword evidence="2" id="KW-0560">Oxidoreductase</keyword>
<protein>
    <submittedName>
        <fullName evidence="2">Antibiotic biosynthesis monooxygenase</fullName>
    </submittedName>
</protein>